<reference evidence="1 2" key="1">
    <citation type="submission" date="2016-06" db="EMBL/GenBank/DDBJ databases">
        <authorList>
            <person name="Kjaerup R.B."/>
            <person name="Dalgaard T.S."/>
            <person name="Juul-Madsen H.R."/>
        </authorList>
    </citation>
    <scope>NUCLEOTIDE SEQUENCE [LARGE SCALE GENOMIC DNA]</scope>
    <source>
        <strain evidence="1 2">CECT 8886</strain>
    </source>
</reference>
<dbReference type="Proteomes" id="UP000092544">
    <property type="component" value="Unassembled WGS sequence"/>
</dbReference>
<gene>
    <name evidence="1" type="ORF">MSP8886_02408</name>
</gene>
<dbReference type="AlphaFoldDB" id="A0A1A8TJF6"/>
<sequence>MIVFVFGFLGLVVYRRACGPIYIGIDEFGAFWQEQQRIERLTFVRVNGVQLIATFASQESKLTRFFWPSYRVIYRDSVPYDTYRLLRSYGAQQMLRQRAEATRDKPSEQGDFI</sequence>
<dbReference type="RefSeq" id="WP_067016706.1">
    <property type="nucleotide sequence ID" value="NZ_FLOB01000005.1"/>
</dbReference>
<protein>
    <submittedName>
        <fullName evidence="1">Uncharacterized protein</fullName>
    </submittedName>
</protein>
<keyword evidence="2" id="KW-1185">Reference proteome</keyword>
<accession>A0A1A8TJF6</accession>
<dbReference type="EMBL" id="FLOB01000005">
    <property type="protein sequence ID" value="SBS32383.1"/>
    <property type="molecule type" value="Genomic_DNA"/>
</dbReference>
<evidence type="ECO:0000313" key="2">
    <source>
        <dbReference type="Proteomes" id="UP000092544"/>
    </source>
</evidence>
<evidence type="ECO:0000313" key="1">
    <source>
        <dbReference type="EMBL" id="SBS32383.1"/>
    </source>
</evidence>
<organism evidence="1 2">
    <name type="scientific">Marinomonas spartinae</name>
    <dbReference type="NCBI Taxonomy" id="1792290"/>
    <lineage>
        <taxon>Bacteria</taxon>
        <taxon>Pseudomonadati</taxon>
        <taxon>Pseudomonadota</taxon>
        <taxon>Gammaproteobacteria</taxon>
        <taxon>Oceanospirillales</taxon>
        <taxon>Oceanospirillaceae</taxon>
        <taxon>Marinomonas</taxon>
    </lineage>
</organism>
<proteinExistence type="predicted"/>
<dbReference type="OrthoDB" id="6106470at2"/>
<name>A0A1A8TJF6_9GAMM</name>